<evidence type="ECO:0000256" key="5">
    <source>
        <dbReference type="ARBA" id="ARBA00022516"/>
    </source>
</evidence>
<feature type="region of interest" description="Disordered" evidence="11">
    <location>
        <begin position="1"/>
        <end position="26"/>
    </location>
</feature>
<evidence type="ECO:0000313" key="15">
    <source>
        <dbReference type="Proteomes" id="UP000317638"/>
    </source>
</evidence>
<dbReference type="GO" id="GO:0004144">
    <property type="term" value="F:diacylglycerol O-acyltransferase activity"/>
    <property type="evidence" value="ECO:0007669"/>
    <property type="project" value="UniProtKB-EC"/>
</dbReference>
<dbReference type="PANTHER" id="PTHR31650">
    <property type="entry name" value="O-ACYLTRANSFERASE (WSD1-LIKE) FAMILY PROTEIN"/>
    <property type="match status" value="1"/>
</dbReference>
<comment type="pathway">
    <text evidence="1">Glycerolipid metabolism; triacylglycerol biosynthesis.</text>
</comment>
<evidence type="ECO:0000256" key="11">
    <source>
        <dbReference type="SAM" id="MobiDB-lite"/>
    </source>
</evidence>
<comment type="caution">
    <text evidence="14">The sequence shown here is derived from an EMBL/GenBank/DDBJ whole genome shotgun (WGS) entry which is preliminary data.</text>
</comment>
<dbReference type="GO" id="GO:0019432">
    <property type="term" value="P:triglyceride biosynthetic process"/>
    <property type="evidence" value="ECO:0007669"/>
    <property type="project" value="UniProtKB-UniPathway"/>
</dbReference>
<dbReference type="Proteomes" id="UP000317638">
    <property type="component" value="Unassembled WGS sequence"/>
</dbReference>
<evidence type="ECO:0000259" key="13">
    <source>
        <dbReference type="Pfam" id="PF06974"/>
    </source>
</evidence>
<keyword evidence="7" id="KW-0319">Glycerol metabolism</keyword>
<feature type="compositionally biased region" description="Polar residues" evidence="11">
    <location>
        <begin position="7"/>
        <end position="18"/>
    </location>
</feature>
<gene>
    <name evidence="14" type="ORF">FOJ82_15000</name>
</gene>
<dbReference type="Pfam" id="PF06974">
    <property type="entry name" value="WS_DGAT_C"/>
    <property type="match status" value="1"/>
</dbReference>
<name>A0A553JW58_9ACTN</name>
<evidence type="ECO:0000256" key="2">
    <source>
        <dbReference type="ARBA" id="ARBA00005189"/>
    </source>
</evidence>
<dbReference type="EMBL" id="VKKG01000007">
    <property type="protein sequence ID" value="TRY16697.1"/>
    <property type="molecule type" value="Genomic_DNA"/>
</dbReference>
<evidence type="ECO:0000256" key="9">
    <source>
        <dbReference type="ARBA" id="ARBA00023315"/>
    </source>
</evidence>
<dbReference type="UniPathway" id="UPA00282"/>
<comment type="pathway">
    <text evidence="2">Lipid metabolism.</text>
</comment>
<evidence type="ECO:0000256" key="4">
    <source>
        <dbReference type="ARBA" id="ARBA00013244"/>
    </source>
</evidence>
<evidence type="ECO:0000259" key="12">
    <source>
        <dbReference type="Pfam" id="PF03007"/>
    </source>
</evidence>
<dbReference type="GO" id="GO:0006071">
    <property type="term" value="P:glycerol metabolic process"/>
    <property type="evidence" value="ECO:0007669"/>
    <property type="project" value="UniProtKB-KW"/>
</dbReference>
<comment type="catalytic activity">
    <reaction evidence="10">
        <text>an acyl-CoA + a 1,2-diacyl-sn-glycerol = a triacyl-sn-glycerol + CoA</text>
        <dbReference type="Rhea" id="RHEA:10868"/>
        <dbReference type="ChEBI" id="CHEBI:17815"/>
        <dbReference type="ChEBI" id="CHEBI:57287"/>
        <dbReference type="ChEBI" id="CHEBI:58342"/>
        <dbReference type="ChEBI" id="CHEBI:64615"/>
        <dbReference type="EC" id="2.3.1.20"/>
    </reaction>
</comment>
<comment type="similarity">
    <text evidence="3">Belongs to the long-chain O-acyltransferase family.</text>
</comment>
<organism evidence="14 15">
    <name type="scientific">Tessaracoccus rhinocerotis</name>
    <dbReference type="NCBI Taxonomy" id="1689449"/>
    <lineage>
        <taxon>Bacteria</taxon>
        <taxon>Bacillati</taxon>
        <taxon>Actinomycetota</taxon>
        <taxon>Actinomycetes</taxon>
        <taxon>Propionibacteriales</taxon>
        <taxon>Propionibacteriaceae</taxon>
        <taxon>Tessaracoccus</taxon>
    </lineage>
</organism>
<sequence>MKPEELNPTQEGSGTRLPSTGGLDDELEPLTAVDASNLTFDADNQVNSFLFAGVLGHGGFVGDDGEIHLDVLRRELELRIAAGGGSDLRRLAQRVSRRGSRWFWERCRPDLEWHVRRDQPVRGLAGLGERCAGLAVERLPVDRPLWELLLMPLEGTADVAMALRVHHAVSDGVGALSLVDFLLGHGSGTRPAASLKDVVHRPRRRRFEFARVFAMVRSRVEPTVLLGPIGDNHGVAFADVELEALRQAAHAVGGTINDALLAAVAVSIRTALEGIGEPVPDPLPASIPVALPGRGGAGNATGVMLVDLPTAVADRRERVRRIAEQTSVGVGLAREQGTYELTRSRTGARLMRWLARRQRFVAVFVTNVRGPERPLTIAGAPLLRACPMAPIQGNVRLGVSALSYAGRLTCTIHTGTDALSAAFVAEALQSELEAMVGTDRS</sequence>
<proteinExistence type="inferred from homology"/>
<evidence type="ECO:0000256" key="1">
    <source>
        <dbReference type="ARBA" id="ARBA00004771"/>
    </source>
</evidence>
<keyword evidence="15" id="KW-1185">Reference proteome</keyword>
<dbReference type="RefSeq" id="WP_143939311.1">
    <property type="nucleotide sequence ID" value="NZ_VKKG01000007.1"/>
</dbReference>
<dbReference type="AlphaFoldDB" id="A0A553JW58"/>
<keyword evidence="6" id="KW-0808">Transferase</keyword>
<feature type="domain" description="O-acyltransferase WSD1-like N-terminal" evidence="12">
    <location>
        <begin position="100"/>
        <end position="192"/>
    </location>
</feature>
<dbReference type="PANTHER" id="PTHR31650:SF1">
    <property type="entry name" value="WAX ESTER SYNTHASE_DIACYLGLYCEROL ACYLTRANSFERASE 4-RELATED"/>
    <property type="match status" value="1"/>
</dbReference>
<evidence type="ECO:0000256" key="10">
    <source>
        <dbReference type="ARBA" id="ARBA00048109"/>
    </source>
</evidence>
<evidence type="ECO:0000256" key="6">
    <source>
        <dbReference type="ARBA" id="ARBA00022679"/>
    </source>
</evidence>
<dbReference type="EC" id="2.3.1.20" evidence="4"/>
<dbReference type="OrthoDB" id="9810950at2"/>
<dbReference type="Pfam" id="PF03007">
    <property type="entry name" value="WS_DGAT_cat"/>
    <property type="match status" value="1"/>
</dbReference>
<keyword evidence="8" id="KW-0443">Lipid metabolism</keyword>
<keyword evidence="5" id="KW-0444">Lipid biosynthesis</keyword>
<reference evidence="14 15" key="1">
    <citation type="submission" date="2019-07" db="EMBL/GenBank/DDBJ databases">
        <authorList>
            <person name="Zhou L.-Y."/>
        </authorList>
    </citation>
    <scope>NUCLEOTIDE SEQUENCE [LARGE SCALE GENOMIC DNA]</scope>
    <source>
        <strain evidence="14 15">YIM 101269</strain>
    </source>
</reference>
<protein>
    <recommendedName>
        <fullName evidence="4">diacylglycerol O-acyltransferase</fullName>
        <ecNumber evidence="4">2.3.1.20</ecNumber>
    </recommendedName>
</protein>
<feature type="domain" description="O-acyltransferase WSD1 C-terminal" evidence="13">
    <location>
        <begin position="298"/>
        <end position="435"/>
    </location>
</feature>
<evidence type="ECO:0000256" key="8">
    <source>
        <dbReference type="ARBA" id="ARBA00023098"/>
    </source>
</evidence>
<accession>A0A553JW58</accession>
<dbReference type="InterPro" id="IPR004255">
    <property type="entry name" value="O-acyltransferase_WSD1_N"/>
</dbReference>
<evidence type="ECO:0000256" key="3">
    <source>
        <dbReference type="ARBA" id="ARBA00009587"/>
    </source>
</evidence>
<dbReference type="InterPro" id="IPR045034">
    <property type="entry name" value="O-acyltransferase_WSD1-like"/>
</dbReference>
<evidence type="ECO:0000256" key="7">
    <source>
        <dbReference type="ARBA" id="ARBA00022798"/>
    </source>
</evidence>
<dbReference type="InterPro" id="IPR009721">
    <property type="entry name" value="O-acyltransferase_WSD1_C"/>
</dbReference>
<evidence type="ECO:0000313" key="14">
    <source>
        <dbReference type="EMBL" id="TRY16697.1"/>
    </source>
</evidence>
<dbReference type="GO" id="GO:0005886">
    <property type="term" value="C:plasma membrane"/>
    <property type="evidence" value="ECO:0007669"/>
    <property type="project" value="TreeGrafter"/>
</dbReference>
<dbReference type="SUPFAM" id="SSF52777">
    <property type="entry name" value="CoA-dependent acyltransferases"/>
    <property type="match status" value="1"/>
</dbReference>
<keyword evidence="9" id="KW-0012">Acyltransferase</keyword>